<dbReference type="GeneID" id="31012437"/>
<keyword evidence="4" id="KW-1185">Reference proteome</keyword>
<dbReference type="RefSeq" id="XP_020131098.1">
    <property type="nucleotide sequence ID" value="XM_020272178.1"/>
</dbReference>
<dbReference type="AlphaFoldDB" id="A0A1J9R0E1"/>
<feature type="region of interest" description="Disordered" evidence="1">
    <location>
        <begin position="418"/>
        <end position="619"/>
    </location>
</feature>
<dbReference type="OrthoDB" id="125903at2759"/>
<feature type="compositionally biased region" description="Acidic residues" evidence="1">
    <location>
        <begin position="559"/>
        <end position="582"/>
    </location>
</feature>
<reference evidence="3 4" key="1">
    <citation type="submission" date="2016-10" db="EMBL/GenBank/DDBJ databases">
        <title>Proteomics and genomics reveal pathogen-plant mechanisms compatible with a hemibiotrophic lifestyle of Diplodia corticola.</title>
        <authorList>
            <person name="Fernandes I."/>
            <person name="De Jonge R."/>
            <person name="Van De Peer Y."/>
            <person name="Devreese B."/>
            <person name="Alves A."/>
            <person name="Esteves A.C."/>
        </authorList>
    </citation>
    <scope>NUCLEOTIDE SEQUENCE [LARGE SCALE GENOMIC DNA]</scope>
    <source>
        <strain evidence="3 4">CBS 112549</strain>
    </source>
</reference>
<organism evidence="3 4">
    <name type="scientific">Diplodia corticola</name>
    <dbReference type="NCBI Taxonomy" id="236234"/>
    <lineage>
        <taxon>Eukaryota</taxon>
        <taxon>Fungi</taxon>
        <taxon>Dikarya</taxon>
        <taxon>Ascomycota</taxon>
        <taxon>Pezizomycotina</taxon>
        <taxon>Dothideomycetes</taxon>
        <taxon>Dothideomycetes incertae sedis</taxon>
        <taxon>Botryosphaeriales</taxon>
        <taxon>Botryosphaeriaceae</taxon>
        <taxon>Diplodia</taxon>
    </lineage>
</organism>
<protein>
    <submittedName>
        <fullName evidence="3">Ell-associated factor</fullName>
    </submittedName>
</protein>
<dbReference type="Pfam" id="PF09816">
    <property type="entry name" value="EAF"/>
    <property type="match status" value="1"/>
</dbReference>
<feature type="region of interest" description="Disordered" evidence="1">
    <location>
        <begin position="145"/>
        <end position="405"/>
    </location>
</feature>
<feature type="compositionally biased region" description="Low complexity" evidence="1">
    <location>
        <begin position="261"/>
        <end position="275"/>
    </location>
</feature>
<dbReference type="InterPro" id="IPR019194">
    <property type="entry name" value="Tscrpt_elong_fac_Eaf_N"/>
</dbReference>
<feature type="compositionally biased region" description="Low complexity" evidence="1">
    <location>
        <begin position="286"/>
        <end position="308"/>
    </location>
</feature>
<feature type="domain" description="Transcription elongation factor Eaf N-terminal" evidence="2">
    <location>
        <begin position="21"/>
        <end position="129"/>
    </location>
</feature>
<feature type="compositionally biased region" description="Basic and acidic residues" evidence="1">
    <location>
        <begin position="146"/>
        <end position="156"/>
    </location>
</feature>
<feature type="compositionally biased region" description="Polar residues" evidence="1">
    <location>
        <begin position="55"/>
        <end position="66"/>
    </location>
</feature>
<dbReference type="EMBL" id="MNUE01000020">
    <property type="protein sequence ID" value="OJD34838.1"/>
    <property type="molecule type" value="Genomic_DNA"/>
</dbReference>
<feature type="compositionally biased region" description="Low complexity" evidence="1">
    <location>
        <begin position="317"/>
        <end position="352"/>
    </location>
</feature>
<evidence type="ECO:0000256" key="1">
    <source>
        <dbReference type="SAM" id="MobiDB-lite"/>
    </source>
</evidence>
<accession>A0A1J9R0E1</accession>
<sequence length="619" mass="66234">MASPHPAEAPVAINPHQNARYTLKLSERITNPSQDQSRFRTLKFNHKPMQAAGNARTTTMKPASSGDDQFTLCIRDKETDGSGKTAAYDYTGQRKELKKTYVLVFDKDTQTATLEPLDETYAFNLKSTPWESDQAKLAEKYQLVRPRNEKPDRDAVANDSADDLFSDGSATPRSTAESMFGGGSLSEEDEPDENNPFDFRHFLKDAEQTDGFASPYSQSGTPLRTTTNATAASTTATTTAPARSTPLPQTDRPKTKPAPKPASKQATAKQTATTSSRKRKSPEPEQPAAKPKPTSPTTTKTKQQPTPSIRLDRRASTRPTDSAVAAAAASTLSTTAARSQQSSASSTKSSSRTSREPSADEDDGAGDDEDDDDQFGGLEIDWGGSGGANGKAGSSRHGGRGAGRSSIALAFEQSVTGDGPVSLRSAADSASPNSRLHTPNMRATTAITSKNAPDVIDFGGEGVGGSGDDEEEAEGEEYEDVGGRGHLQQRQGRDEEGEEDGEEEDDDDGYAEDDEDADGDVDPLTLGSPAADTLQQQYHEAGDQQQHQQQQHQLMTDGAGDDDDDHDNDDGDDDDDDDDFGPDFEAAMTQALESAAEEGEEDGGGRVMHEESEEESEEE</sequence>
<feature type="compositionally biased region" description="Acidic residues" evidence="1">
    <location>
        <begin position="467"/>
        <end position="480"/>
    </location>
</feature>
<feature type="compositionally biased region" description="Acidic residues" evidence="1">
    <location>
        <begin position="359"/>
        <end position="374"/>
    </location>
</feature>
<dbReference type="Proteomes" id="UP000183809">
    <property type="component" value="Unassembled WGS sequence"/>
</dbReference>
<feature type="compositionally biased region" description="Acidic residues" evidence="1">
    <location>
        <begin position="495"/>
        <end position="521"/>
    </location>
</feature>
<feature type="region of interest" description="Disordered" evidence="1">
    <location>
        <begin position="44"/>
        <end position="66"/>
    </location>
</feature>
<feature type="compositionally biased region" description="Acidic residues" evidence="1">
    <location>
        <begin position="186"/>
        <end position="195"/>
    </location>
</feature>
<proteinExistence type="predicted"/>
<evidence type="ECO:0000313" key="4">
    <source>
        <dbReference type="Proteomes" id="UP000183809"/>
    </source>
</evidence>
<evidence type="ECO:0000259" key="2">
    <source>
        <dbReference type="Pfam" id="PF09816"/>
    </source>
</evidence>
<feature type="compositionally biased region" description="Low complexity" evidence="1">
    <location>
        <begin position="224"/>
        <end position="246"/>
    </location>
</feature>
<gene>
    <name evidence="3" type="ORF">BKCO1_20000142</name>
</gene>
<feature type="compositionally biased region" description="Polar residues" evidence="1">
    <location>
        <begin position="168"/>
        <end position="177"/>
    </location>
</feature>
<evidence type="ECO:0000313" key="3">
    <source>
        <dbReference type="EMBL" id="OJD34838.1"/>
    </source>
</evidence>
<feature type="compositionally biased region" description="Basic and acidic residues" evidence="1">
    <location>
        <begin position="198"/>
        <end position="207"/>
    </location>
</feature>
<feature type="compositionally biased region" description="Low complexity" evidence="1">
    <location>
        <begin position="535"/>
        <end position="553"/>
    </location>
</feature>
<name>A0A1J9R0E1_9PEZI</name>
<feature type="compositionally biased region" description="Polar residues" evidence="1">
    <location>
        <begin position="428"/>
        <end position="451"/>
    </location>
</feature>
<comment type="caution">
    <text evidence="3">The sequence shown here is derived from an EMBL/GenBank/DDBJ whole genome shotgun (WGS) entry which is preliminary data.</text>
</comment>
<dbReference type="STRING" id="236234.A0A1J9R0E1"/>